<keyword evidence="5" id="KW-0560">Oxidoreductase</keyword>
<dbReference type="PRINTS" id="PR00370">
    <property type="entry name" value="FMOXYGENASE"/>
</dbReference>
<dbReference type="OrthoDB" id="413515at2759"/>
<comment type="similarity">
    <text evidence="1">Belongs to the FMO family.</text>
</comment>
<dbReference type="InterPro" id="IPR020946">
    <property type="entry name" value="Flavin_mOase-like"/>
</dbReference>
<gene>
    <name evidence="6" type="ORF">PGLA1383_LOCUS22165</name>
</gene>
<reference evidence="6" key="1">
    <citation type="submission" date="2021-02" db="EMBL/GenBank/DDBJ databases">
        <authorList>
            <person name="Dougan E. K."/>
            <person name="Rhodes N."/>
            <person name="Thang M."/>
            <person name="Chan C."/>
        </authorList>
    </citation>
    <scope>NUCLEOTIDE SEQUENCE</scope>
</reference>
<dbReference type="GO" id="GO:0004499">
    <property type="term" value="F:N,N-dimethylaniline monooxygenase activity"/>
    <property type="evidence" value="ECO:0007669"/>
    <property type="project" value="InterPro"/>
</dbReference>
<dbReference type="SUPFAM" id="SSF51905">
    <property type="entry name" value="FAD/NAD(P)-binding domain"/>
    <property type="match status" value="2"/>
</dbReference>
<keyword evidence="3" id="KW-0274">FAD</keyword>
<dbReference type="Gene3D" id="3.50.50.60">
    <property type="entry name" value="FAD/NAD(P)-binding domain"/>
    <property type="match status" value="1"/>
</dbReference>
<dbReference type="InterPro" id="IPR000960">
    <property type="entry name" value="Flavin_mOase"/>
</dbReference>
<organism evidence="6 7">
    <name type="scientific">Polarella glacialis</name>
    <name type="common">Dinoflagellate</name>
    <dbReference type="NCBI Taxonomy" id="89957"/>
    <lineage>
        <taxon>Eukaryota</taxon>
        <taxon>Sar</taxon>
        <taxon>Alveolata</taxon>
        <taxon>Dinophyceae</taxon>
        <taxon>Suessiales</taxon>
        <taxon>Suessiaceae</taxon>
        <taxon>Polarella</taxon>
    </lineage>
</organism>
<evidence type="ECO:0000256" key="3">
    <source>
        <dbReference type="ARBA" id="ARBA00022827"/>
    </source>
</evidence>
<dbReference type="PANTHER" id="PTHR23023">
    <property type="entry name" value="DIMETHYLANILINE MONOOXYGENASE"/>
    <property type="match status" value="1"/>
</dbReference>
<evidence type="ECO:0000313" key="6">
    <source>
        <dbReference type="EMBL" id="CAE8603970.1"/>
    </source>
</evidence>
<evidence type="ECO:0000256" key="5">
    <source>
        <dbReference type="ARBA" id="ARBA00023002"/>
    </source>
</evidence>
<dbReference type="PIRSF" id="PIRSF000332">
    <property type="entry name" value="FMO"/>
    <property type="match status" value="1"/>
</dbReference>
<dbReference type="OMA" id="HAENGHW"/>
<proteinExistence type="inferred from homology"/>
<dbReference type="GO" id="GO:0050661">
    <property type="term" value="F:NADP binding"/>
    <property type="evidence" value="ECO:0007669"/>
    <property type="project" value="InterPro"/>
</dbReference>
<name>A0A813EY66_POLGL</name>
<dbReference type="InterPro" id="IPR036188">
    <property type="entry name" value="FAD/NAD-bd_sf"/>
</dbReference>
<dbReference type="Pfam" id="PF00743">
    <property type="entry name" value="FMO-like"/>
    <property type="match status" value="1"/>
</dbReference>
<protein>
    <recommendedName>
        <fullName evidence="8">Flavin-containing monooxygenase</fullName>
    </recommendedName>
</protein>
<dbReference type="EMBL" id="CAJNNV010015921">
    <property type="protein sequence ID" value="CAE8603970.1"/>
    <property type="molecule type" value="Genomic_DNA"/>
</dbReference>
<accession>A0A813EY66</accession>
<keyword evidence="2" id="KW-0285">Flavoprotein</keyword>
<evidence type="ECO:0000313" key="7">
    <source>
        <dbReference type="Proteomes" id="UP000654075"/>
    </source>
</evidence>
<evidence type="ECO:0000256" key="1">
    <source>
        <dbReference type="ARBA" id="ARBA00009183"/>
    </source>
</evidence>
<evidence type="ECO:0008006" key="8">
    <source>
        <dbReference type="Google" id="ProtNLM"/>
    </source>
</evidence>
<evidence type="ECO:0000256" key="2">
    <source>
        <dbReference type="ARBA" id="ARBA00022630"/>
    </source>
</evidence>
<sequence length="498" mass="53948">MCPTAGSSVAILGAGPSGLAACKAALEEGLRPSVFEQAAGVGGLWRGDSFGKVWKSLRTNLSKFTCSFSDFPWPEQAPDFPGSGEVQAYLEKYARQHDLLRYMRFQARVISVEPVEGGAGGWNVTWQEGASETKTERFDFVVVATGIFSEPCLDAVPGLGAFTGQVIHAASYREPSQFAGQRVLVVGAAFSGTDVAADLVGAAATVTVASRRPLWYIPRYISGRPADLVFYSRAKWEKGRHSTEEEANLLRHKFFLSIAGDLPEPLQTPNPDRGDLPFVAISDAFLDAARKKLVKVRPSEVVGFDGAAAIFACGSREEFDAVIVATGYRLSLPFFSSSTLQTMEFDSTDLLQPAILHSCILHPGLPGLAFVGIYRGPYFATMELQARYALGLFSGRLQQPTPEVFSAGLAEERQIRAKRPRPQFPHGDYVGMTDSLAKLVGVHPGEILANEAHPLHAKLCDGPLLPFHYRLVGFQSKAADAEAAIEECSKKYPLMSPL</sequence>
<dbReference type="GO" id="GO:0050660">
    <property type="term" value="F:flavin adenine dinucleotide binding"/>
    <property type="evidence" value="ECO:0007669"/>
    <property type="project" value="InterPro"/>
</dbReference>
<evidence type="ECO:0000256" key="4">
    <source>
        <dbReference type="ARBA" id="ARBA00022857"/>
    </source>
</evidence>
<keyword evidence="7" id="KW-1185">Reference proteome</keyword>
<comment type="caution">
    <text evidence="6">The sequence shown here is derived from an EMBL/GenBank/DDBJ whole genome shotgun (WGS) entry which is preliminary data.</text>
</comment>
<dbReference type="InterPro" id="IPR050346">
    <property type="entry name" value="FMO-like"/>
</dbReference>
<keyword evidence="4" id="KW-0521">NADP</keyword>
<dbReference type="Proteomes" id="UP000654075">
    <property type="component" value="Unassembled WGS sequence"/>
</dbReference>
<dbReference type="AlphaFoldDB" id="A0A813EY66"/>